<dbReference type="EMBL" id="JABRWJ010000007">
    <property type="protein sequence ID" value="NRF70084.1"/>
    <property type="molecule type" value="Genomic_DNA"/>
</dbReference>
<dbReference type="Proteomes" id="UP000737171">
    <property type="component" value="Unassembled WGS sequence"/>
</dbReference>
<dbReference type="RefSeq" id="WP_173128266.1">
    <property type="nucleotide sequence ID" value="NZ_JABRWJ010000007.1"/>
</dbReference>
<gene>
    <name evidence="3" type="ORF">HLB44_24055</name>
</gene>
<organism evidence="3 4">
    <name type="scientific">Pseudaquabacterium terrae</name>
    <dbReference type="NCBI Taxonomy" id="2732868"/>
    <lineage>
        <taxon>Bacteria</taxon>
        <taxon>Pseudomonadati</taxon>
        <taxon>Pseudomonadota</taxon>
        <taxon>Betaproteobacteria</taxon>
        <taxon>Burkholderiales</taxon>
        <taxon>Sphaerotilaceae</taxon>
        <taxon>Pseudaquabacterium</taxon>
    </lineage>
</organism>
<dbReference type="Pfam" id="PF03658">
    <property type="entry name" value="Ub-RnfH"/>
    <property type="match status" value="1"/>
</dbReference>
<reference evidence="3 4" key="1">
    <citation type="submission" date="2020-05" db="EMBL/GenBank/DDBJ databases">
        <title>Aquincola sp. isolate from soil.</title>
        <authorList>
            <person name="Han J."/>
            <person name="Kim D.-U."/>
        </authorList>
    </citation>
    <scope>NUCLEOTIDE SEQUENCE [LARGE SCALE GENOMIC DNA]</scope>
    <source>
        <strain evidence="3 4">S2</strain>
    </source>
</reference>
<dbReference type="PANTHER" id="PTHR37483">
    <property type="entry name" value="UPF0125 PROTEIN RATB"/>
    <property type="match status" value="1"/>
</dbReference>
<dbReference type="InterPro" id="IPR016155">
    <property type="entry name" value="Mopterin_synth/thiamin_S_b"/>
</dbReference>
<keyword evidence="4" id="KW-1185">Reference proteome</keyword>
<dbReference type="InterPro" id="IPR005346">
    <property type="entry name" value="RnfH"/>
</dbReference>
<accession>A0ABX2EN15</accession>
<name>A0ABX2EN15_9BURK</name>
<proteinExistence type="inferred from homology"/>
<dbReference type="Gene3D" id="3.10.20.280">
    <property type="entry name" value="RnfH-like"/>
    <property type="match status" value="1"/>
</dbReference>
<dbReference type="InterPro" id="IPR037021">
    <property type="entry name" value="RnfH_sf"/>
</dbReference>
<dbReference type="PANTHER" id="PTHR37483:SF1">
    <property type="entry name" value="UPF0125 PROTEIN RATB"/>
    <property type="match status" value="1"/>
</dbReference>
<evidence type="ECO:0000256" key="1">
    <source>
        <dbReference type="ARBA" id="ARBA00010645"/>
    </source>
</evidence>
<protein>
    <recommendedName>
        <fullName evidence="2">UPF0125 protein HLB44_24055</fullName>
    </recommendedName>
</protein>
<dbReference type="HAMAP" id="MF_00460">
    <property type="entry name" value="UPF0125_RnfH"/>
    <property type="match status" value="1"/>
</dbReference>
<evidence type="ECO:0000313" key="3">
    <source>
        <dbReference type="EMBL" id="NRF70084.1"/>
    </source>
</evidence>
<comment type="caution">
    <text evidence="3">The sequence shown here is derived from an EMBL/GenBank/DDBJ whole genome shotgun (WGS) entry which is preliminary data.</text>
</comment>
<evidence type="ECO:0000313" key="4">
    <source>
        <dbReference type="Proteomes" id="UP000737171"/>
    </source>
</evidence>
<comment type="similarity">
    <text evidence="1 2">Belongs to the UPF0125 (RnfH) family.</text>
</comment>
<evidence type="ECO:0000256" key="2">
    <source>
        <dbReference type="HAMAP-Rule" id="MF_00460"/>
    </source>
</evidence>
<sequence>MAPGESIGGATDQTIEVELVYAAGPHALEQLTLRLPAGATVDDALKLSGWRERFGPALFDALQPGIWGHRCEPGALLRARDRIELYRPLQVDPKEARRQRYRRDGVRRAPR</sequence>
<dbReference type="SUPFAM" id="SSF54285">
    <property type="entry name" value="MoaD/ThiS"/>
    <property type="match status" value="1"/>
</dbReference>